<feature type="region of interest" description="Disordered" evidence="1">
    <location>
        <begin position="486"/>
        <end position="505"/>
    </location>
</feature>
<dbReference type="EMBL" id="NZBU01000002">
    <property type="protein sequence ID" value="MAG21772.1"/>
    <property type="molecule type" value="Genomic_DNA"/>
</dbReference>
<dbReference type="PANTHER" id="PTHR10151:SF120">
    <property type="entry name" value="BIS(5'-ADENOSYL)-TRIPHOSPHATASE"/>
    <property type="match status" value="1"/>
</dbReference>
<accession>A0A2D6M019</accession>
<evidence type="ECO:0008006" key="4">
    <source>
        <dbReference type="Google" id="ProtNLM"/>
    </source>
</evidence>
<evidence type="ECO:0000256" key="1">
    <source>
        <dbReference type="SAM" id="MobiDB-lite"/>
    </source>
</evidence>
<dbReference type="InterPro" id="IPR017850">
    <property type="entry name" value="Alkaline_phosphatase_core_sf"/>
</dbReference>
<dbReference type="SUPFAM" id="SSF53649">
    <property type="entry name" value="Alkaline phosphatase-like"/>
    <property type="match status" value="1"/>
</dbReference>
<dbReference type="Pfam" id="PF01663">
    <property type="entry name" value="Phosphodiest"/>
    <property type="match status" value="1"/>
</dbReference>
<organism evidence="2 3">
    <name type="scientific">Candidatus Iainarchaeum sp</name>
    <dbReference type="NCBI Taxonomy" id="3101447"/>
    <lineage>
        <taxon>Archaea</taxon>
        <taxon>Candidatus Iainarchaeota</taxon>
        <taxon>Candidatus Iainarchaeia</taxon>
        <taxon>Candidatus Iainarchaeales</taxon>
        <taxon>Candidatus Iainarchaeaceae</taxon>
        <taxon>Candidatus Iainarchaeum</taxon>
    </lineage>
</organism>
<evidence type="ECO:0000313" key="3">
    <source>
        <dbReference type="Proteomes" id="UP000226592"/>
    </source>
</evidence>
<gene>
    <name evidence="2" type="ORF">CL943_00505</name>
</gene>
<dbReference type="Gene3D" id="3.40.720.10">
    <property type="entry name" value="Alkaline Phosphatase, subunit A"/>
    <property type="match status" value="2"/>
</dbReference>
<dbReference type="InterPro" id="IPR002591">
    <property type="entry name" value="Phosphodiest/P_Trfase"/>
</dbReference>
<proteinExistence type="predicted"/>
<sequence length="505" mass="57259">MVKLIAIGVDGGTLSIIKDLANKGELPAFKKIMQNGSYGKLRSLNPPVTCPLWKSYSTGKNYAKLGSYGWIDVDLEEKRMRVNTSKHFRKYTEIWDYAGDAGLKSGVINMSLSFPPQKIDGFFISGNAPSDEASYTYPKSLKEEITKKHNYKVSKSKLKMWIETPELVKETMEVIKSRFDVAKAKVNDVDFMQIIAYRTDAVMHFMWQSDFMRDVYKLIDKEIGELMDAAGKDCDFVIMSDHGFRTLDWIFYSNNWLRERGYLVEKKNAGDIFNRLGISRDLLFKITNALHLTKIFKKLVPKSTLKSIKSWHGEIGGADTMYIIDWDKSKIIGQSAGAFYINREGKEKQELIDQLVKELRELKNPATGEKVIGDIVFKKDIYNGEFISTAPDLIGEPRDKVEINGSLGPKGLFSNEHHWQATHALNGMFFLYGPSFKNVKEEGKASLLDIMPTVLHAMGQAIPTDVDGKVLEEYFVNKKSVAFRDPLPEKDETVTSTEKDSITPD</sequence>
<dbReference type="PANTHER" id="PTHR10151">
    <property type="entry name" value="ECTONUCLEOTIDE PYROPHOSPHATASE/PHOSPHODIESTERASE"/>
    <property type="match status" value="1"/>
</dbReference>
<dbReference type="AlphaFoldDB" id="A0A2D6M019"/>
<dbReference type="Proteomes" id="UP000226592">
    <property type="component" value="Unassembled WGS sequence"/>
</dbReference>
<name>A0A2D6M019_9ARCH</name>
<protein>
    <recommendedName>
        <fullName evidence="4">Nucleotide pyrophosphatase</fullName>
    </recommendedName>
</protein>
<reference evidence="3" key="1">
    <citation type="submission" date="2017-09" db="EMBL/GenBank/DDBJ databases">
        <title>The Reconstruction of 2,631 Draft Metagenome-Assembled Genomes from the Global Oceans.</title>
        <authorList>
            <person name="Tully B.J."/>
            <person name="Graham E.D."/>
            <person name="Heidelberg J.F."/>
        </authorList>
    </citation>
    <scope>NUCLEOTIDE SEQUENCE [LARGE SCALE GENOMIC DNA]</scope>
</reference>
<evidence type="ECO:0000313" key="2">
    <source>
        <dbReference type="EMBL" id="MAG21772.1"/>
    </source>
</evidence>
<comment type="caution">
    <text evidence="2">The sequence shown here is derived from an EMBL/GenBank/DDBJ whole genome shotgun (WGS) entry which is preliminary data.</text>
</comment>
<dbReference type="GO" id="GO:0016787">
    <property type="term" value="F:hydrolase activity"/>
    <property type="evidence" value="ECO:0007669"/>
    <property type="project" value="UniProtKB-ARBA"/>
</dbReference>